<sequence>MRTESLKGRRSLKSKTQNIETSVIKFTRSKVITDTTASYSDIPGPERSQTPLSHEPERSHAPLSRASSLPATLIERDPLPIGSDAFQAVLREITDETIDHPVPVSRDSDHNANDEQIYQPPKLKKTSSLRRTQSERIPGRSVRFGGLEIEGTPSPSPGLSFRLTSADFNI</sequence>
<evidence type="ECO:0000256" key="1">
    <source>
        <dbReference type="SAM" id="MobiDB-lite"/>
    </source>
</evidence>
<feature type="region of interest" description="Disordered" evidence="1">
    <location>
        <begin position="96"/>
        <end position="160"/>
    </location>
</feature>
<evidence type="ECO:0000313" key="2">
    <source>
        <dbReference type="EMBL" id="VDI61283.1"/>
    </source>
</evidence>
<evidence type="ECO:0000313" key="3">
    <source>
        <dbReference type="Proteomes" id="UP000596742"/>
    </source>
</evidence>
<dbReference type="EMBL" id="UYJE01008121">
    <property type="protein sequence ID" value="VDI61283.1"/>
    <property type="molecule type" value="Genomic_DNA"/>
</dbReference>
<comment type="caution">
    <text evidence="2">The sequence shown here is derived from an EMBL/GenBank/DDBJ whole genome shotgun (WGS) entry which is preliminary data.</text>
</comment>
<dbReference type="Proteomes" id="UP000596742">
    <property type="component" value="Unassembled WGS sequence"/>
</dbReference>
<organism evidence="2 3">
    <name type="scientific">Mytilus galloprovincialis</name>
    <name type="common">Mediterranean mussel</name>
    <dbReference type="NCBI Taxonomy" id="29158"/>
    <lineage>
        <taxon>Eukaryota</taxon>
        <taxon>Metazoa</taxon>
        <taxon>Spiralia</taxon>
        <taxon>Lophotrochozoa</taxon>
        <taxon>Mollusca</taxon>
        <taxon>Bivalvia</taxon>
        <taxon>Autobranchia</taxon>
        <taxon>Pteriomorphia</taxon>
        <taxon>Mytilida</taxon>
        <taxon>Mytiloidea</taxon>
        <taxon>Mytilidae</taxon>
        <taxon>Mytilinae</taxon>
        <taxon>Mytilus</taxon>
    </lineage>
</organism>
<keyword evidence="3" id="KW-1185">Reference proteome</keyword>
<name>A0A8B6GAR9_MYTGA</name>
<gene>
    <name evidence="2" type="ORF">MGAL_10B013339</name>
</gene>
<proteinExistence type="predicted"/>
<protein>
    <submittedName>
        <fullName evidence="2">Uncharacterized protein</fullName>
    </submittedName>
</protein>
<dbReference type="AlphaFoldDB" id="A0A8B6GAR9"/>
<reference evidence="2" key="1">
    <citation type="submission" date="2018-11" db="EMBL/GenBank/DDBJ databases">
        <authorList>
            <person name="Alioto T."/>
            <person name="Alioto T."/>
        </authorList>
    </citation>
    <scope>NUCLEOTIDE SEQUENCE</scope>
</reference>
<feature type="region of interest" description="Disordered" evidence="1">
    <location>
        <begin position="34"/>
        <end position="77"/>
    </location>
</feature>
<dbReference type="OrthoDB" id="10277302at2759"/>
<accession>A0A8B6GAR9</accession>